<dbReference type="RefSeq" id="WP_344044856.1">
    <property type="nucleotide sequence ID" value="NZ_BAAAPB010000002.1"/>
</dbReference>
<dbReference type="Gene3D" id="2.30.110.10">
    <property type="entry name" value="Electron Transport, Fmn-binding Protein, Chain A"/>
    <property type="match status" value="1"/>
</dbReference>
<gene>
    <name evidence="2" type="ORF">GCM10009798_21810</name>
</gene>
<dbReference type="InterPro" id="IPR012349">
    <property type="entry name" value="Split_barrel_FMN-bd"/>
</dbReference>
<dbReference type="EMBL" id="BAAAPB010000002">
    <property type="protein sequence ID" value="GAA1961695.1"/>
    <property type="molecule type" value="Genomic_DNA"/>
</dbReference>
<proteinExistence type="predicted"/>
<organism evidence="2 3">
    <name type="scientific">Nocardioides panacihumi</name>
    <dbReference type="NCBI Taxonomy" id="400774"/>
    <lineage>
        <taxon>Bacteria</taxon>
        <taxon>Bacillati</taxon>
        <taxon>Actinomycetota</taxon>
        <taxon>Actinomycetes</taxon>
        <taxon>Propionibacteriales</taxon>
        <taxon>Nocardioidaceae</taxon>
        <taxon>Nocardioides</taxon>
    </lineage>
</organism>
<feature type="domain" description="Flavin reductase like" evidence="1">
    <location>
        <begin position="20"/>
        <end position="165"/>
    </location>
</feature>
<dbReference type="SUPFAM" id="SSF50475">
    <property type="entry name" value="FMN-binding split barrel"/>
    <property type="match status" value="1"/>
</dbReference>
<comment type="caution">
    <text evidence="2">The sequence shown here is derived from an EMBL/GenBank/DDBJ whole genome shotgun (WGS) entry which is preliminary data.</text>
</comment>
<name>A0ABP5CCA5_9ACTN</name>
<evidence type="ECO:0000313" key="2">
    <source>
        <dbReference type="EMBL" id="GAA1961695.1"/>
    </source>
</evidence>
<evidence type="ECO:0000259" key="1">
    <source>
        <dbReference type="SMART" id="SM00903"/>
    </source>
</evidence>
<protein>
    <recommendedName>
        <fullName evidence="1">Flavin reductase like domain-containing protein</fullName>
    </recommendedName>
</protein>
<dbReference type="Proteomes" id="UP001500571">
    <property type="component" value="Unassembled WGS sequence"/>
</dbReference>
<keyword evidence="3" id="KW-1185">Reference proteome</keyword>
<dbReference type="Pfam" id="PF01613">
    <property type="entry name" value="Flavin_Reduct"/>
    <property type="match status" value="1"/>
</dbReference>
<reference evidence="3" key="1">
    <citation type="journal article" date="2019" name="Int. J. Syst. Evol. Microbiol.">
        <title>The Global Catalogue of Microorganisms (GCM) 10K type strain sequencing project: providing services to taxonomists for standard genome sequencing and annotation.</title>
        <authorList>
            <consortium name="The Broad Institute Genomics Platform"/>
            <consortium name="The Broad Institute Genome Sequencing Center for Infectious Disease"/>
            <person name="Wu L."/>
            <person name="Ma J."/>
        </authorList>
    </citation>
    <scope>NUCLEOTIDE SEQUENCE [LARGE SCALE GENOMIC DNA]</scope>
    <source>
        <strain evidence="3">JCM 15309</strain>
    </source>
</reference>
<sequence length="165" mass="17740">MTIHQSHPFPTPDDPVRRLRGRLGGTVTLWTSSRAGEGAGLTVSSLMVANGDPARLLALLDPDSDLAETLSETGRAVVQLLSWRHRDLADAFAGTAPAPGGPFRMGDFEETAWGPRLADATTWAGVALESATSVGWSELVTVVLEEIVVGEEDEPLLHRRGRYVR</sequence>
<dbReference type="InterPro" id="IPR002563">
    <property type="entry name" value="Flavin_Rdtase-like_dom"/>
</dbReference>
<evidence type="ECO:0000313" key="3">
    <source>
        <dbReference type="Proteomes" id="UP001500571"/>
    </source>
</evidence>
<dbReference type="SMART" id="SM00903">
    <property type="entry name" value="Flavin_Reduct"/>
    <property type="match status" value="1"/>
</dbReference>
<accession>A0ABP5CCA5</accession>